<evidence type="ECO:0000313" key="2">
    <source>
        <dbReference type="Proteomes" id="UP000823775"/>
    </source>
</evidence>
<reference evidence="1 2" key="1">
    <citation type="journal article" date="2021" name="BMC Genomics">
        <title>Datura genome reveals duplications of psychoactive alkaloid biosynthetic genes and high mutation rate following tissue culture.</title>
        <authorList>
            <person name="Rajewski A."/>
            <person name="Carter-House D."/>
            <person name="Stajich J."/>
            <person name="Litt A."/>
        </authorList>
    </citation>
    <scope>NUCLEOTIDE SEQUENCE [LARGE SCALE GENOMIC DNA]</scope>
    <source>
        <strain evidence="1">AR-01</strain>
    </source>
</reference>
<sequence length="210" mass="24630">MEKDVVYLSFQVVESVSSKRPCEDFETPRRKRAARPCEDFETDKYENTWDLTPDSDLLKELPGLAKGPVKILKCRGRKKLARPCEDFETDKYEDNSLQAVRSNHTSQRRLIRSSKRPCEDFENAEKKKPARPCEDFETDKYENTWDLTPDSDLLKELPGEYTFVTALADLIDNSLQAMRSNHTSQRRLIRSSKRPCRRFLKCRERNQLGF</sequence>
<proteinExistence type="predicted"/>
<accession>A0ABS8SGQ4</accession>
<gene>
    <name evidence="1" type="ORF">HAX54_037090</name>
</gene>
<protein>
    <submittedName>
        <fullName evidence="1">Uncharacterized protein</fullName>
    </submittedName>
</protein>
<organism evidence="1 2">
    <name type="scientific">Datura stramonium</name>
    <name type="common">Jimsonweed</name>
    <name type="synonym">Common thornapple</name>
    <dbReference type="NCBI Taxonomy" id="4076"/>
    <lineage>
        <taxon>Eukaryota</taxon>
        <taxon>Viridiplantae</taxon>
        <taxon>Streptophyta</taxon>
        <taxon>Embryophyta</taxon>
        <taxon>Tracheophyta</taxon>
        <taxon>Spermatophyta</taxon>
        <taxon>Magnoliopsida</taxon>
        <taxon>eudicotyledons</taxon>
        <taxon>Gunneridae</taxon>
        <taxon>Pentapetalae</taxon>
        <taxon>asterids</taxon>
        <taxon>lamiids</taxon>
        <taxon>Solanales</taxon>
        <taxon>Solanaceae</taxon>
        <taxon>Solanoideae</taxon>
        <taxon>Datureae</taxon>
        <taxon>Datura</taxon>
    </lineage>
</organism>
<name>A0ABS8SGQ4_DATST</name>
<comment type="caution">
    <text evidence="1">The sequence shown here is derived from an EMBL/GenBank/DDBJ whole genome shotgun (WGS) entry which is preliminary data.</text>
</comment>
<dbReference type="EMBL" id="JACEIK010000494">
    <property type="protein sequence ID" value="MCD7458069.1"/>
    <property type="molecule type" value="Genomic_DNA"/>
</dbReference>
<evidence type="ECO:0000313" key="1">
    <source>
        <dbReference type="EMBL" id="MCD7458069.1"/>
    </source>
</evidence>
<keyword evidence="2" id="KW-1185">Reference proteome</keyword>
<dbReference type="Proteomes" id="UP000823775">
    <property type="component" value="Unassembled WGS sequence"/>
</dbReference>